<gene>
    <name evidence="1" type="ORF">DFO70_11125</name>
</gene>
<accession>A0A366JPM3</accession>
<reference evidence="1 2" key="1">
    <citation type="submission" date="2018-06" db="EMBL/GenBank/DDBJ databases">
        <title>Freshwater and sediment microbial communities from various areas in North America, analyzing microbe dynamics in response to fracking.</title>
        <authorList>
            <person name="Lamendella R."/>
        </authorList>
    </citation>
    <scope>NUCLEOTIDE SEQUENCE [LARGE SCALE GENOMIC DNA]</scope>
    <source>
        <strain evidence="1 2">14_TX</strain>
    </source>
</reference>
<proteinExistence type="predicted"/>
<sequence length="49" mass="5450">MEENQITVDDTVIEALENGNVLVNGERIEDINDIEDVLNILIKAVISII</sequence>
<evidence type="ECO:0000313" key="2">
    <source>
        <dbReference type="Proteomes" id="UP000252731"/>
    </source>
</evidence>
<protein>
    <submittedName>
        <fullName evidence="1">Uncharacterized protein</fullName>
    </submittedName>
</protein>
<dbReference type="EMBL" id="QNSF01000011">
    <property type="protein sequence ID" value="RBP89378.1"/>
    <property type="molecule type" value="Genomic_DNA"/>
</dbReference>
<dbReference type="Proteomes" id="UP000252731">
    <property type="component" value="Unassembled WGS sequence"/>
</dbReference>
<dbReference type="AlphaFoldDB" id="A0A366JPM3"/>
<name>A0A366JPM3_CYTFI</name>
<organism evidence="1 2">
    <name type="scientific">Cytobacillus firmus</name>
    <name type="common">Bacillus firmus</name>
    <dbReference type="NCBI Taxonomy" id="1399"/>
    <lineage>
        <taxon>Bacteria</taxon>
        <taxon>Bacillati</taxon>
        <taxon>Bacillota</taxon>
        <taxon>Bacilli</taxon>
        <taxon>Bacillales</taxon>
        <taxon>Bacillaceae</taxon>
        <taxon>Cytobacillus</taxon>
    </lineage>
</organism>
<evidence type="ECO:0000313" key="1">
    <source>
        <dbReference type="EMBL" id="RBP89378.1"/>
    </source>
</evidence>
<keyword evidence="2" id="KW-1185">Reference proteome</keyword>
<comment type="caution">
    <text evidence="1">The sequence shown here is derived from an EMBL/GenBank/DDBJ whole genome shotgun (WGS) entry which is preliminary data.</text>
</comment>
<dbReference type="RefSeq" id="WP_166672407.1">
    <property type="nucleotide sequence ID" value="NZ_QNSF01000011.1"/>
</dbReference>